<dbReference type="PANTHER" id="PTHR43737">
    <property type="entry name" value="BLL7424 PROTEIN"/>
    <property type="match status" value="1"/>
</dbReference>
<reference evidence="3" key="1">
    <citation type="journal article" date="2019" name="Int. J. Syst. Evol. Microbiol.">
        <title>The Global Catalogue of Microorganisms (GCM) 10K type strain sequencing project: providing services to taxonomists for standard genome sequencing and annotation.</title>
        <authorList>
            <consortium name="The Broad Institute Genomics Platform"/>
            <consortium name="The Broad Institute Genome Sequencing Center for Infectious Disease"/>
            <person name="Wu L."/>
            <person name="Ma J."/>
        </authorList>
    </citation>
    <scope>NUCLEOTIDE SEQUENCE [LARGE SCALE GENOMIC DNA]</scope>
    <source>
        <strain evidence="3">CG52</strain>
    </source>
</reference>
<dbReference type="Pfam" id="PF07394">
    <property type="entry name" value="DUF1501"/>
    <property type="match status" value="1"/>
</dbReference>
<sequence>MATNGTPIPLSRRGFLASAAGMAALPLASRVSFAAVQGDHRFIVILLRGGMDGLDLVQPYGDADFARLRPELALTPATGLLDLDGFYGLHPAAEALMPLWQTRQLSFVHAVATSYRGGQSHIDAQDVLETGSTDVRSLRSGWLNRALAFIPRSTSRKAVDITTSVELIMAGANQSDIWTTQADFALAQDEAQALLRLYEGDAPFHAAMAQALDFNPPLPLYDPATRISGAAELGRLTGSLLKDDYRIASFSLTGWDTHAHQKEQFALQASLLATAINGLRDGMGDSAWATTIVLAMTEFGRSVTVNDEGGTGHGTGSVAVLSGGALQAAQVMADWPGLDESQLLGGRDLAPTSDLRELAAALLHRQFDMTPANLSGKVFPGLNFDPGSRYLRV</sequence>
<proteinExistence type="predicted"/>
<feature type="chain" id="PRO_5047266205" evidence="1">
    <location>
        <begin position="35"/>
        <end position="393"/>
    </location>
</feature>
<evidence type="ECO:0000256" key="1">
    <source>
        <dbReference type="SAM" id="SignalP"/>
    </source>
</evidence>
<dbReference type="InterPro" id="IPR006311">
    <property type="entry name" value="TAT_signal"/>
</dbReference>
<keyword evidence="3" id="KW-1185">Reference proteome</keyword>
<dbReference type="PANTHER" id="PTHR43737:SF1">
    <property type="entry name" value="DUF1501 DOMAIN-CONTAINING PROTEIN"/>
    <property type="match status" value="1"/>
</dbReference>
<feature type="signal peptide" evidence="1">
    <location>
        <begin position="1"/>
        <end position="34"/>
    </location>
</feature>
<dbReference type="InterPro" id="IPR010869">
    <property type="entry name" value="DUF1501"/>
</dbReference>
<protein>
    <submittedName>
        <fullName evidence="2">DUF1501 domain-containing protein</fullName>
    </submittedName>
</protein>
<comment type="caution">
    <text evidence="2">The sequence shown here is derived from an EMBL/GenBank/DDBJ whole genome shotgun (WGS) entry which is preliminary data.</text>
</comment>
<evidence type="ECO:0000313" key="3">
    <source>
        <dbReference type="Proteomes" id="UP001597322"/>
    </source>
</evidence>
<gene>
    <name evidence="2" type="ORF">ACFSE1_01805</name>
</gene>
<evidence type="ECO:0000313" key="2">
    <source>
        <dbReference type="EMBL" id="MFD1744184.1"/>
    </source>
</evidence>
<dbReference type="Proteomes" id="UP001597322">
    <property type="component" value="Unassembled WGS sequence"/>
</dbReference>
<organism evidence="2 3">
    <name type="scientific">Rhizobium helianthi</name>
    <dbReference type="NCBI Taxonomy" id="1132695"/>
    <lineage>
        <taxon>Bacteria</taxon>
        <taxon>Pseudomonadati</taxon>
        <taxon>Pseudomonadota</taxon>
        <taxon>Alphaproteobacteria</taxon>
        <taxon>Hyphomicrobiales</taxon>
        <taxon>Rhizobiaceae</taxon>
        <taxon>Rhizobium/Agrobacterium group</taxon>
        <taxon>Rhizobium</taxon>
    </lineage>
</organism>
<name>A0ABW4LYT0_9HYPH</name>
<accession>A0ABW4LYT0</accession>
<dbReference type="PROSITE" id="PS51318">
    <property type="entry name" value="TAT"/>
    <property type="match status" value="1"/>
</dbReference>
<dbReference type="EMBL" id="JBHUEQ010000003">
    <property type="protein sequence ID" value="MFD1744184.1"/>
    <property type="molecule type" value="Genomic_DNA"/>
</dbReference>
<keyword evidence="1" id="KW-0732">Signal</keyword>
<dbReference type="RefSeq" id="WP_377395682.1">
    <property type="nucleotide sequence ID" value="NZ_JBHUEQ010000003.1"/>
</dbReference>